<dbReference type="eggNOG" id="ENOG502S941">
    <property type="taxonomic scope" value="Eukaryota"/>
</dbReference>
<sequence length="839" mass="91801">MPIVGKDTPESVTIPTATLRKLSGSRVDPYTRYVAYRLFKDLNIPSQGGRNINSALSNLPVHLSVAPDEKLSFGWGLSNVIRDKAVHEGSYEHLAMLIALGETFHEPYAAKVLMELACAAAGPEDVTPHFTQWKAALHGCNGIFAASDFGLLVENYLQLDPYPVTIPVGVSAETVFPASAVASALQALMSVTRGDRKQVTFTGSGIISWFGAIAEWLCDLRIGVYDSTGKELRITHPDQEPQVNLVYVTEAGLKATFEPRHQNAVGLEEMSLVDRTYSPVLHTMRIGGRVAWQSLLPRVFGKSFHFLDHDHSKAFGTMIGSAARMFEGLAHGKGHEEHGQLVSIQNQSNTASYGAGLIQTITDWLPELRRFQGRMERSLKLSHDEASASYVESLSKIRKACHCGICTSKDEVSPDKEGHPPNHGYCLAVLVETTISLGLALARMAVTARFFPTRAGIYSFYQSQVARRMEARGLHWTMHFKLVYGNVWNATDALRLATSVQIFAGSRPQKDIPDNLVALSHEGCCAYFMDLERTMKLTSDCPQVRLVRVVPGGINVSEKVFDRAAMGPVQDADPDDPWEEVQYDHLPQPVFFNPGDGSAFVVSLYFDVDMMQPAIIGAMEATSGPGSGGPNKPLHQAVTKLAKAEDLIDLFPHGSYIGWSGFTGVGYPKKVPTALADHVEKNGLQGSLKFNLFVGASSGAETENRWARLNMIERRSPHQVGKEIAKGINNGNIKFFDKHLSMFPVDLMYGYYTKNKANNRLDVAIVEASAITEDGGIIPGASVGASPEIIQMADKIIIEVNTAAPSFEGLHDITMTDLPPRRKVGEVQNDFADQVDMQS</sequence>
<dbReference type="AlphaFoldDB" id="A0A1C1CTA5"/>
<dbReference type="SUPFAM" id="SSF100950">
    <property type="entry name" value="NagB/RpiA/CoA transferase-like"/>
    <property type="match status" value="1"/>
</dbReference>
<dbReference type="Proteomes" id="UP000094526">
    <property type="component" value="Unassembled WGS sequence"/>
</dbReference>
<feature type="domain" description="Acetyl-CoA hydrolase/transferase N-terminal" evidence="5">
    <location>
        <begin position="639"/>
        <end position="823"/>
    </location>
</feature>
<dbReference type="GO" id="GO:0003986">
    <property type="term" value="F:acetyl-CoA hydrolase activity"/>
    <property type="evidence" value="ECO:0007669"/>
    <property type="project" value="UniProtKB-EC"/>
</dbReference>
<dbReference type="VEuPathDB" id="FungiDB:G647_06374"/>
<dbReference type="Pfam" id="PF02550">
    <property type="entry name" value="AcetylCoA_hydro"/>
    <property type="match status" value="1"/>
</dbReference>
<proteinExistence type="predicted"/>
<dbReference type="EMBL" id="LGRB01000009">
    <property type="protein sequence ID" value="OCT51725.1"/>
    <property type="molecule type" value="Genomic_DNA"/>
</dbReference>
<comment type="catalytic activity">
    <reaction evidence="1">
        <text>acetyl-CoA + H2O = acetate + CoA + H(+)</text>
        <dbReference type="Rhea" id="RHEA:20289"/>
        <dbReference type="ChEBI" id="CHEBI:15377"/>
        <dbReference type="ChEBI" id="CHEBI:15378"/>
        <dbReference type="ChEBI" id="CHEBI:30089"/>
        <dbReference type="ChEBI" id="CHEBI:57287"/>
        <dbReference type="ChEBI" id="CHEBI:57288"/>
        <dbReference type="EC" id="3.1.2.1"/>
    </reaction>
</comment>
<dbReference type="FunFam" id="3.40.1080.10:FF:000003">
    <property type="entry name" value="Acetyl-coA hydrolase Ach1"/>
    <property type="match status" value="1"/>
</dbReference>
<evidence type="ECO:0000313" key="7">
    <source>
        <dbReference type="Proteomes" id="UP000094526"/>
    </source>
</evidence>
<name>A0A1C1CTA5_9EURO</name>
<evidence type="ECO:0000259" key="5">
    <source>
        <dbReference type="Pfam" id="PF02550"/>
    </source>
</evidence>
<dbReference type="Gene3D" id="3.40.1080.10">
    <property type="entry name" value="Glutaconate Coenzyme A-transferase"/>
    <property type="match status" value="1"/>
</dbReference>
<organism evidence="6 7">
    <name type="scientific">Cladophialophora carrionii</name>
    <dbReference type="NCBI Taxonomy" id="86049"/>
    <lineage>
        <taxon>Eukaryota</taxon>
        <taxon>Fungi</taxon>
        <taxon>Dikarya</taxon>
        <taxon>Ascomycota</taxon>
        <taxon>Pezizomycotina</taxon>
        <taxon>Eurotiomycetes</taxon>
        <taxon>Chaetothyriomycetidae</taxon>
        <taxon>Chaetothyriales</taxon>
        <taxon>Herpotrichiellaceae</taxon>
        <taxon>Cladophialophora</taxon>
    </lineage>
</organism>
<dbReference type="PANTHER" id="PTHR43609:SF1">
    <property type="entry name" value="ACETYL-COA HYDROLASE"/>
    <property type="match status" value="1"/>
</dbReference>
<dbReference type="InterPro" id="IPR037171">
    <property type="entry name" value="NagB/RpiA_transferase-like"/>
</dbReference>
<dbReference type="InterPro" id="IPR046433">
    <property type="entry name" value="ActCoA_hydro"/>
</dbReference>
<dbReference type="InterPro" id="IPR003702">
    <property type="entry name" value="ActCoA_hydro_N"/>
</dbReference>
<evidence type="ECO:0000256" key="4">
    <source>
        <dbReference type="ARBA" id="ARBA00029672"/>
    </source>
</evidence>
<accession>A0A1C1CTA5</accession>
<dbReference type="EC" id="3.1.2.1" evidence="2"/>
<keyword evidence="7" id="KW-1185">Reference proteome</keyword>
<evidence type="ECO:0000256" key="3">
    <source>
        <dbReference type="ARBA" id="ARBA00017958"/>
    </source>
</evidence>
<dbReference type="GO" id="GO:0006083">
    <property type="term" value="P:acetate metabolic process"/>
    <property type="evidence" value="ECO:0007669"/>
    <property type="project" value="InterPro"/>
</dbReference>
<dbReference type="PANTHER" id="PTHR43609">
    <property type="entry name" value="ACETYL-COA HYDROLASE"/>
    <property type="match status" value="1"/>
</dbReference>
<reference evidence="7" key="1">
    <citation type="submission" date="2015-07" db="EMBL/GenBank/DDBJ databases">
        <authorList>
            <person name="Teixeira M.M."/>
            <person name="Souza R.C."/>
            <person name="Almeida L.G."/>
            <person name="Vicente V.A."/>
            <person name="de Hoog S."/>
            <person name="Bocca A.L."/>
            <person name="de Almeida S.R."/>
            <person name="Vasconcelos A.T."/>
            <person name="Felipe M.S."/>
        </authorList>
    </citation>
    <scope>NUCLEOTIDE SEQUENCE [LARGE SCALE GENOMIC DNA]</scope>
    <source>
        <strain evidence="7">KSF</strain>
    </source>
</reference>
<evidence type="ECO:0000256" key="1">
    <source>
        <dbReference type="ARBA" id="ARBA00001831"/>
    </source>
</evidence>
<dbReference type="VEuPathDB" id="FungiDB:G647_06375"/>
<dbReference type="VEuPathDB" id="FungiDB:CLCR_07923"/>
<comment type="caution">
    <text evidence="6">The sequence shown here is derived from an EMBL/GenBank/DDBJ whole genome shotgun (WGS) entry which is preliminary data.</text>
</comment>
<evidence type="ECO:0000313" key="6">
    <source>
        <dbReference type="EMBL" id="OCT51725.1"/>
    </source>
</evidence>
<gene>
    <name evidence="6" type="ORF">CLCR_07923</name>
</gene>
<dbReference type="GO" id="GO:0008775">
    <property type="term" value="F:acetate CoA-transferase activity"/>
    <property type="evidence" value="ECO:0007669"/>
    <property type="project" value="InterPro"/>
</dbReference>
<dbReference type="STRING" id="86049.A0A1C1CTA5"/>
<protein>
    <recommendedName>
        <fullName evidence="3">Acetyl-CoA hydrolase</fullName>
        <ecNumber evidence="2">3.1.2.1</ecNumber>
    </recommendedName>
    <alternativeName>
        <fullName evidence="4">Acetyl-CoA deacylase</fullName>
    </alternativeName>
</protein>
<dbReference type="GO" id="GO:0005739">
    <property type="term" value="C:mitochondrion"/>
    <property type="evidence" value="ECO:0007669"/>
    <property type="project" value="TreeGrafter"/>
</dbReference>
<evidence type="ECO:0000256" key="2">
    <source>
        <dbReference type="ARBA" id="ARBA00011920"/>
    </source>
</evidence>
<dbReference type="OrthoDB" id="3344043at2759"/>